<feature type="domain" description="Integrase catalytic" evidence="3">
    <location>
        <begin position="407"/>
        <end position="589"/>
    </location>
</feature>
<keyword evidence="1" id="KW-0694">RNA-binding</keyword>
<organism evidence="4 5">
    <name type="scientific">Cryptococcus wingfieldii CBS 7118</name>
    <dbReference type="NCBI Taxonomy" id="1295528"/>
    <lineage>
        <taxon>Eukaryota</taxon>
        <taxon>Fungi</taxon>
        <taxon>Dikarya</taxon>
        <taxon>Basidiomycota</taxon>
        <taxon>Agaricomycotina</taxon>
        <taxon>Tremellomycetes</taxon>
        <taxon>Tremellales</taxon>
        <taxon>Cryptococcaceae</taxon>
        <taxon>Cryptococcus</taxon>
    </lineage>
</organism>
<proteinExistence type="predicted"/>
<dbReference type="InterPro" id="IPR001584">
    <property type="entry name" value="Integrase_cat-core"/>
</dbReference>
<evidence type="ECO:0000313" key="4">
    <source>
        <dbReference type="EMBL" id="ODO06043.1"/>
    </source>
</evidence>
<dbReference type="InterPro" id="IPR036397">
    <property type="entry name" value="RNaseH_sf"/>
</dbReference>
<dbReference type="Gene3D" id="3.30.420.10">
    <property type="entry name" value="Ribonuclease H-like superfamily/Ribonuclease H"/>
    <property type="match status" value="1"/>
</dbReference>
<dbReference type="RefSeq" id="XP_019034143.1">
    <property type="nucleotide sequence ID" value="XM_019173438.1"/>
</dbReference>
<protein>
    <recommendedName>
        <fullName evidence="3">Integrase catalytic domain-containing protein</fullName>
    </recommendedName>
</protein>
<name>A0A1E3JYZ1_9TREE</name>
<accession>A0A1E3JYZ1</accession>
<evidence type="ECO:0000256" key="2">
    <source>
        <dbReference type="SAM" id="MobiDB-lite"/>
    </source>
</evidence>
<dbReference type="Proteomes" id="UP000094819">
    <property type="component" value="Unassembled WGS sequence"/>
</dbReference>
<reference evidence="4 5" key="1">
    <citation type="submission" date="2016-06" db="EMBL/GenBank/DDBJ databases">
        <title>Evolution of pathogenesis and genome organization in the Tremellales.</title>
        <authorList>
            <person name="Cuomo C."/>
            <person name="Litvintseva A."/>
            <person name="Heitman J."/>
            <person name="Chen Y."/>
            <person name="Sun S."/>
            <person name="Springer D."/>
            <person name="Dromer F."/>
            <person name="Young S."/>
            <person name="Zeng Q."/>
            <person name="Chapman S."/>
            <person name="Gujja S."/>
            <person name="Saif S."/>
            <person name="Birren B."/>
        </authorList>
    </citation>
    <scope>NUCLEOTIDE SEQUENCE [LARGE SCALE GENOMIC DNA]</scope>
    <source>
        <strain evidence="4 5">CBS 7118</strain>
    </source>
</reference>
<dbReference type="GO" id="GO:0015074">
    <property type="term" value="P:DNA integration"/>
    <property type="evidence" value="ECO:0007669"/>
    <property type="project" value="InterPro"/>
</dbReference>
<sequence>MFNLTEGAPAQSHSSSTTRVTHHHTIEMTDDYFEGSDTILLFLDAVRGLPLSSQAQIRSKPDGEIVHALECLLQFAKKWDSDLTLAAYERVSLHEVTNCYWKDCQLTPIDIFALAALGGFSDVAAMMGSLTSEEIRNVTSWLEFQMQEANDYNQRPVEQVQLRELQELMQHLSDLRVDLIRCETRVSIANWDGWMLRLSQLYLDLNRTRKDFKYIHGLGNALVNGAALNDGTVALEDDLSDTSSEISEFSEDGVGEDGDDIEYEDDRPVELMFAQAAQDEAERARRPRRGAPRKPLDMKLFQTLWEDLETYEYIGARLGVDKRTVKNRLREMGLHRRKFSVISHRELSEKIDKISKGSMGAIGVIGVTGALRSEQIFVPRWRIRLCLKEVNPAAAALRWQFVVNRRRYYVPFINSLWHIDGHHKMFRWRIVIIGIIEGKSRKVVGLRAQNNNRAASVLDVFKKATEEHGVPSRVRADYGKELLDVKNYMIERRGDGRGSFIQGASTHNQRIERLWVDLQRWNTKKYVELFHQIEDEQEVPFHDVHLWCLHYTFLDQLQMECDAFLAAWNEHPLRTEKQLSPNLIWRRQSRRMREAYGEEWWQLDDDEDDYVRRHHDLGLEFNSYGVDAHRLWSANPGARERKKEKTVVEPVKSMSPYLRDILTNAAFLEWLDGEMPPPALYQEDFGRSRYDLCVARVRAVFERNDVDQVI</sequence>
<dbReference type="Pfam" id="PF24764">
    <property type="entry name" value="rva_4"/>
    <property type="match status" value="1"/>
</dbReference>
<dbReference type="GO" id="GO:0005634">
    <property type="term" value="C:nucleus"/>
    <property type="evidence" value="ECO:0007669"/>
    <property type="project" value="UniProtKB-ARBA"/>
</dbReference>
<dbReference type="EMBL" id="AWGH01000003">
    <property type="protein sequence ID" value="ODO06043.1"/>
    <property type="molecule type" value="Genomic_DNA"/>
</dbReference>
<dbReference type="OrthoDB" id="2594386at2759"/>
<evidence type="ECO:0000259" key="3">
    <source>
        <dbReference type="PROSITE" id="PS50994"/>
    </source>
</evidence>
<dbReference type="PANTHER" id="PTHR46791:SF5">
    <property type="entry name" value="CLR5 DOMAIN-CONTAINING PROTEIN-RELATED"/>
    <property type="match status" value="1"/>
</dbReference>
<dbReference type="GO" id="GO:0003723">
    <property type="term" value="F:RNA binding"/>
    <property type="evidence" value="ECO:0007669"/>
    <property type="project" value="UniProtKB-KW"/>
</dbReference>
<dbReference type="InterPro" id="IPR012337">
    <property type="entry name" value="RNaseH-like_sf"/>
</dbReference>
<comment type="caution">
    <text evidence="4">The sequence shown here is derived from an EMBL/GenBank/DDBJ whole genome shotgun (WGS) entry which is preliminary data.</text>
</comment>
<keyword evidence="5" id="KW-1185">Reference proteome</keyword>
<gene>
    <name evidence="4" type="ORF">L198_01272</name>
</gene>
<dbReference type="PANTHER" id="PTHR46791">
    <property type="entry name" value="EXPRESSED PROTEIN"/>
    <property type="match status" value="1"/>
</dbReference>
<dbReference type="SUPFAM" id="SSF53098">
    <property type="entry name" value="Ribonuclease H-like"/>
    <property type="match status" value="1"/>
</dbReference>
<feature type="region of interest" description="Disordered" evidence="2">
    <location>
        <begin position="1"/>
        <end position="21"/>
    </location>
</feature>
<dbReference type="AlphaFoldDB" id="A0A1E3JYZ1"/>
<dbReference type="GeneID" id="30190485"/>
<evidence type="ECO:0000256" key="1">
    <source>
        <dbReference type="ARBA" id="ARBA00022884"/>
    </source>
</evidence>
<dbReference type="InterPro" id="IPR058913">
    <property type="entry name" value="Integrase_dom_put"/>
</dbReference>
<evidence type="ECO:0000313" key="5">
    <source>
        <dbReference type="Proteomes" id="UP000094819"/>
    </source>
</evidence>
<dbReference type="PROSITE" id="PS50994">
    <property type="entry name" value="INTEGRASE"/>
    <property type="match status" value="1"/>
</dbReference>